<dbReference type="InterPro" id="IPR005161">
    <property type="entry name" value="Ku_N"/>
</dbReference>
<dbReference type="Pfam" id="PF02735">
    <property type="entry name" value="Ku"/>
    <property type="match status" value="1"/>
</dbReference>
<dbReference type="Pfam" id="PF03730">
    <property type="entry name" value="Ku_C"/>
    <property type="match status" value="1"/>
</dbReference>
<dbReference type="Gene3D" id="1.25.40.240">
    <property type="entry name" value="Ku, C-terminal domain"/>
    <property type="match status" value="1"/>
</dbReference>
<dbReference type="Gramene" id="KVH91330">
    <property type="protein sequence ID" value="KVH91330"/>
    <property type="gene ID" value="Ccrd_006647"/>
</dbReference>
<dbReference type="FunFam" id="2.40.290.10:FF:000006">
    <property type="entry name" value="ATP-dependent DNA helicase 2 subunit KU80"/>
    <property type="match status" value="1"/>
</dbReference>
<evidence type="ECO:0000256" key="4">
    <source>
        <dbReference type="ARBA" id="ARBA00022763"/>
    </source>
</evidence>
<keyword evidence="15" id="KW-1185">Reference proteome</keyword>
<sequence length="669" mass="75375">MARNKEGLILLVDVGPTMHSVLPEIQKVCSLLIQKKLVYSKYDEVGVVVFGTEDTKNDLTKEVGGYEHVTVLQPIKVVDGDLVDVMQQLPRGTVPGDFMDAIVVGMDMLIKKYQETIKGTKEDQVYTIAEQMAAHGMKIDCIVFKGNQIHDTHDSIIKENDMLLSIFSKKTKAKAVRVESSTSLLGALRTRNISPVTIYRGDLELSSTFKIKVWVYKKTSEEKFPTLKKYSDKAPSTDKFATHEIKIDYEYKSVQDPSKVVPPEQRIKGYRYGPQVIPISSAELEAVKFRPEKSVKLLGFTNASNIMRHYYMKDVNIFIADPGNKKAIIAVSALARAMKEMNKVAILRCVWRQGQTNVVIGVLTPNVSENDNIADSFYFNVLPFAEDIREFQFPSFSNLPASVQPNSEQQEAADKLVMMLDLAPAGKEEALRPDFTPNPVLERFYHHLELKSKHPDAAVPPLDATLKRITEPDPEVISQNKLVIDEFRRCFDLKENPKLKKSTRRLLRDRTSGSFGGEVVKNEGRSTDLVTSTSTVKVETIGDSTPVPDFEAMISRRDSPEWVSKAIFGMKNKVFDLVENSYEGDTYPKALECLVALRRGCVIEQEPKQFNNFLHHLYRFCQEKDLSSFCEFLASKDITLITKTEAEDSEIAEGDARSLFVKAEPNSSK</sequence>
<comment type="similarity">
    <text evidence="2 12">Belongs to the ku80 family.</text>
</comment>
<dbReference type="GO" id="GO:0000723">
    <property type="term" value="P:telomere maintenance"/>
    <property type="evidence" value="ECO:0007669"/>
    <property type="project" value="InterPro"/>
</dbReference>
<dbReference type="SUPFAM" id="SSF100939">
    <property type="entry name" value="SPOC domain-like"/>
    <property type="match status" value="1"/>
</dbReference>
<dbReference type="CDD" id="cd00873">
    <property type="entry name" value="KU80"/>
    <property type="match status" value="1"/>
</dbReference>
<dbReference type="GO" id="GO:0003678">
    <property type="term" value="F:DNA helicase activity"/>
    <property type="evidence" value="ECO:0007669"/>
    <property type="project" value="UniProtKB-EC"/>
</dbReference>
<evidence type="ECO:0000256" key="5">
    <source>
        <dbReference type="ARBA" id="ARBA00022801"/>
    </source>
</evidence>
<dbReference type="EMBL" id="LEKV01005047">
    <property type="protein sequence ID" value="KVH91330.1"/>
    <property type="molecule type" value="Genomic_DNA"/>
</dbReference>
<evidence type="ECO:0000256" key="12">
    <source>
        <dbReference type="PIRNR" id="PIRNR016570"/>
    </source>
</evidence>
<proteinExistence type="inferred from homology"/>
<evidence type="ECO:0000256" key="7">
    <source>
        <dbReference type="ARBA" id="ARBA00022840"/>
    </source>
</evidence>
<comment type="subcellular location">
    <subcellularLocation>
        <location evidence="1 12">Nucleus</location>
    </subcellularLocation>
</comment>
<organism evidence="14 15">
    <name type="scientific">Cynara cardunculus var. scolymus</name>
    <name type="common">Globe artichoke</name>
    <name type="synonym">Cynara scolymus</name>
    <dbReference type="NCBI Taxonomy" id="59895"/>
    <lineage>
        <taxon>Eukaryota</taxon>
        <taxon>Viridiplantae</taxon>
        <taxon>Streptophyta</taxon>
        <taxon>Embryophyta</taxon>
        <taxon>Tracheophyta</taxon>
        <taxon>Spermatophyta</taxon>
        <taxon>Magnoliopsida</taxon>
        <taxon>eudicotyledons</taxon>
        <taxon>Gunneridae</taxon>
        <taxon>Pentapetalae</taxon>
        <taxon>asterids</taxon>
        <taxon>campanulids</taxon>
        <taxon>Asterales</taxon>
        <taxon>Asteraceae</taxon>
        <taxon>Carduoideae</taxon>
        <taxon>Cardueae</taxon>
        <taxon>Carduinae</taxon>
        <taxon>Cynara</taxon>
    </lineage>
</organism>
<dbReference type="GO" id="GO:0042162">
    <property type="term" value="F:telomeric DNA binding"/>
    <property type="evidence" value="ECO:0007669"/>
    <property type="project" value="InterPro"/>
</dbReference>
<keyword evidence="6 12" id="KW-0347">Helicase</keyword>
<dbReference type="FunFam" id="1.25.40.240:FF:000001">
    <property type="entry name" value="X-ray repair cross-complementing protein 5"/>
    <property type="match status" value="1"/>
</dbReference>
<evidence type="ECO:0000256" key="1">
    <source>
        <dbReference type="ARBA" id="ARBA00004123"/>
    </source>
</evidence>
<dbReference type="Gene3D" id="1.10.1600.10">
    <property type="match status" value="1"/>
</dbReference>
<evidence type="ECO:0000313" key="14">
    <source>
        <dbReference type="EMBL" id="KVH91330.1"/>
    </source>
</evidence>
<dbReference type="AlphaFoldDB" id="A0A124SBQ2"/>
<evidence type="ECO:0000256" key="8">
    <source>
        <dbReference type="ARBA" id="ARBA00023125"/>
    </source>
</evidence>
<dbReference type="SUPFAM" id="SSF101420">
    <property type="entry name" value="C-terminal domain of Ku80"/>
    <property type="match status" value="1"/>
</dbReference>
<reference evidence="14 15" key="1">
    <citation type="journal article" date="2016" name="Sci. Rep.">
        <title>The genome sequence of the outbreeding globe artichoke constructed de novo incorporating a phase-aware low-pass sequencing strategy of F1 progeny.</title>
        <authorList>
            <person name="Scaglione D."/>
            <person name="Reyes-Chin-Wo S."/>
            <person name="Acquadro A."/>
            <person name="Froenicke L."/>
            <person name="Portis E."/>
            <person name="Beitel C."/>
            <person name="Tirone M."/>
            <person name="Mauro R."/>
            <person name="Lo Monaco A."/>
            <person name="Mauromicale G."/>
            <person name="Faccioli P."/>
            <person name="Cattivelli L."/>
            <person name="Rieseberg L."/>
            <person name="Michelmore R."/>
            <person name="Lanteri S."/>
        </authorList>
    </citation>
    <scope>NUCLEOTIDE SEQUENCE [LARGE SCALE GENOMIC DNA]</scope>
    <source>
        <strain evidence="14">2C</strain>
    </source>
</reference>
<evidence type="ECO:0000256" key="11">
    <source>
        <dbReference type="ARBA" id="ARBA00023242"/>
    </source>
</evidence>
<name>A0A124SBQ2_CYNCS</name>
<evidence type="ECO:0000256" key="6">
    <source>
        <dbReference type="ARBA" id="ARBA00022806"/>
    </source>
</evidence>
<dbReference type="GO" id="GO:0043564">
    <property type="term" value="C:Ku70:Ku80 complex"/>
    <property type="evidence" value="ECO:0007669"/>
    <property type="project" value="InterPro"/>
</dbReference>
<evidence type="ECO:0000256" key="9">
    <source>
        <dbReference type="ARBA" id="ARBA00023172"/>
    </source>
</evidence>
<dbReference type="Gene3D" id="2.40.290.10">
    <property type="match status" value="1"/>
</dbReference>
<dbReference type="GO" id="GO:0005524">
    <property type="term" value="F:ATP binding"/>
    <property type="evidence" value="ECO:0007669"/>
    <property type="project" value="UniProtKB-UniRule"/>
</dbReference>
<dbReference type="GO" id="GO:0016887">
    <property type="term" value="F:ATP hydrolysis activity"/>
    <property type="evidence" value="ECO:0007669"/>
    <property type="project" value="RHEA"/>
</dbReference>
<comment type="function">
    <text evidence="12">Single-stranded DNA-dependent ATP-dependent helicase.</text>
</comment>
<keyword evidence="9 12" id="KW-0233">DNA recombination</keyword>
<evidence type="ECO:0000259" key="13">
    <source>
        <dbReference type="SMART" id="SM00559"/>
    </source>
</evidence>
<dbReference type="InterPro" id="IPR036494">
    <property type="entry name" value="Ku_C_sf"/>
</dbReference>
<dbReference type="GO" id="GO:0009408">
    <property type="term" value="P:response to heat"/>
    <property type="evidence" value="ECO:0007669"/>
    <property type="project" value="EnsemblPlants"/>
</dbReference>
<evidence type="ECO:0000256" key="3">
    <source>
        <dbReference type="ARBA" id="ARBA00022741"/>
    </source>
</evidence>
<dbReference type="InterPro" id="IPR016194">
    <property type="entry name" value="SPOC-like_C_dom_sf"/>
</dbReference>
<dbReference type="PIRSF" id="PIRSF016570">
    <property type="entry name" value="Ku80"/>
    <property type="match status" value="1"/>
</dbReference>
<keyword evidence="10 12" id="KW-0234">DNA repair</keyword>
<keyword evidence="8 12" id="KW-0238">DNA-binding</keyword>
<evidence type="ECO:0000256" key="2">
    <source>
        <dbReference type="ARBA" id="ARBA00007726"/>
    </source>
</evidence>
<dbReference type="SMART" id="SM00559">
    <property type="entry name" value="Ku78"/>
    <property type="match status" value="1"/>
</dbReference>
<dbReference type="EC" id="3.6.4.12" evidence="12"/>
<dbReference type="SUPFAM" id="SSF53300">
    <property type="entry name" value="vWA-like"/>
    <property type="match status" value="1"/>
</dbReference>
<dbReference type="STRING" id="59895.A0A124SBQ2"/>
<dbReference type="Proteomes" id="UP000243975">
    <property type="component" value="Unassembled WGS sequence"/>
</dbReference>
<keyword evidence="3 12" id="KW-0547">Nucleotide-binding</keyword>
<accession>A0A124SBQ2</accession>
<gene>
    <name evidence="14" type="ORF">Ccrd_006647</name>
</gene>
<dbReference type="InterPro" id="IPR036465">
    <property type="entry name" value="vWFA_dom_sf"/>
</dbReference>
<dbReference type="InterPro" id="IPR024193">
    <property type="entry name" value="Ku80"/>
</dbReference>
<dbReference type="PANTHER" id="PTHR12604">
    <property type="entry name" value="KU AUTOANTIGEN DNA HELICASE"/>
    <property type="match status" value="1"/>
</dbReference>
<keyword evidence="4 12" id="KW-0227">DNA damage</keyword>
<dbReference type="Gene3D" id="3.40.50.410">
    <property type="entry name" value="von Willebrand factor, type A domain"/>
    <property type="match status" value="1"/>
</dbReference>
<keyword evidence="5 12" id="KW-0378">Hydrolase</keyword>
<dbReference type="PANTHER" id="PTHR12604:SF4">
    <property type="entry name" value="X-RAY REPAIR CROSS-COMPLEMENTING PROTEIN 5"/>
    <property type="match status" value="1"/>
</dbReference>
<keyword evidence="7 12" id="KW-0067">ATP-binding</keyword>
<dbReference type="InterPro" id="IPR014893">
    <property type="entry name" value="Ku_PK_bind"/>
</dbReference>
<protein>
    <recommendedName>
        <fullName evidence="12">ATP-dependent DNA helicase 2 subunit KU80</fullName>
        <ecNumber evidence="12">3.6.4.12</ecNumber>
    </recommendedName>
</protein>
<dbReference type="GO" id="GO:0003690">
    <property type="term" value="F:double-stranded DNA binding"/>
    <property type="evidence" value="ECO:0007669"/>
    <property type="project" value="EnsemblPlants"/>
</dbReference>
<dbReference type="GO" id="GO:0006310">
    <property type="term" value="P:DNA recombination"/>
    <property type="evidence" value="ECO:0007669"/>
    <property type="project" value="UniProtKB-KW"/>
</dbReference>
<dbReference type="Pfam" id="PF08785">
    <property type="entry name" value="Ku_PK_bind"/>
    <property type="match status" value="1"/>
</dbReference>
<dbReference type="GO" id="GO:0006303">
    <property type="term" value="P:double-strand break repair via nonhomologous end joining"/>
    <property type="evidence" value="ECO:0007669"/>
    <property type="project" value="EnsemblPlants"/>
</dbReference>
<evidence type="ECO:0000313" key="15">
    <source>
        <dbReference type="Proteomes" id="UP000243975"/>
    </source>
</evidence>
<dbReference type="InterPro" id="IPR006164">
    <property type="entry name" value="DNA_bd_Ku70/Ku80"/>
</dbReference>
<dbReference type="OMA" id="WAMQYVW"/>
<comment type="caution">
    <text evidence="14">The sequence shown here is derived from an EMBL/GenBank/DDBJ whole genome shotgun (WGS) entry which is preliminary data.</text>
</comment>
<evidence type="ECO:0000256" key="10">
    <source>
        <dbReference type="ARBA" id="ARBA00023204"/>
    </source>
</evidence>
<dbReference type="FunFam" id="1.10.1600.10:FF:000002">
    <property type="entry name" value="X-ray repair cross-complementing protein 5"/>
    <property type="match status" value="1"/>
</dbReference>
<feature type="domain" description="Ku" evidence="13">
    <location>
        <begin position="258"/>
        <end position="399"/>
    </location>
</feature>
<comment type="catalytic activity">
    <reaction evidence="12">
        <text>ATP + H2O = ADP + phosphate + H(+)</text>
        <dbReference type="Rhea" id="RHEA:13065"/>
        <dbReference type="ChEBI" id="CHEBI:15377"/>
        <dbReference type="ChEBI" id="CHEBI:15378"/>
        <dbReference type="ChEBI" id="CHEBI:30616"/>
        <dbReference type="ChEBI" id="CHEBI:43474"/>
        <dbReference type="ChEBI" id="CHEBI:456216"/>
        <dbReference type="EC" id="3.6.4.12"/>
    </reaction>
</comment>
<keyword evidence="11 12" id="KW-0539">Nucleus</keyword>
<dbReference type="InterPro" id="IPR005160">
    <property type="entry name" value="Ku_C"/>
</dbReference>
<dbReference type="Pfam" id="PF03731">
    <property type="entry name" value="Ku_N"/>
    <property type="match status" value="1"/>
</dbReference>
<dbReference type="GO" id="GO:0003684">
    <property type="term" value="F:damaged DNA binding"/>
    <property type="evidence" value="ECO:0007669"/>
    <property type="project" value="InterPro"/>
</dbReference>